<gene>
    <name evidence="2" type="ORF">ACFSUQ_03475</name>
</gene>
<feature type="transmembrane region" description="Helical" evidence="1">
    <location>
        <begin position="34"/>
        <end position="57"/>
    </location>
</feature>
<evidence type="ECO:0000313" key="2">
    <source>
        <dbReference type="EMBL" id="MFD2674360.1"/>
    </source>
</evidence>
<comment type="caution">
    <text evidence="2">The sequence shown here is derived from an EMBL/GenBank/DDBJ whole genome shotgun (WGS) entry which is preliminary data.</text>
</comment>
<feature type="transmembrane region" description="Helical" evidence="1">
    <location>
        <begin position="69"/>
        <end position="93"/>
    </location>
</feature>
<keyword evidence="1" id="KW-0812">Transmembrane</keyword>
<name>A0ABW5RHZ2_9MICO</name>
<keyword evidence="1" id="KW-0472">Membrane</keyword>
<accession>A0ABW5RHZ2</accession>
<reference evidence="3" key="1">
    <citation type="journal article" date="2019" name="Int. J. Syst. Evol. Microbiol.">
        <title>The Global Catalogue of Microorganisms (GCM) 10K type strain sequencing project: providing services to taxonomists for standard genome sequencing and annotation.</title>
        <authorList>
            <consortium name="The Broad Institute Genomics Platform"/>
            <consortium name="The Broad Institute Genome Sequencing Center for Infectious Disease"/>
            <person name="Wu L."/>
            <person name="Ma J."/>
        </authorList>
    </citation>
    <scope>NUCLEOTIDE SEQUENCE [LARGE SCALE GENOMIC DNA]</scope>
    <source>
        <strain evidence="3">TISTR 1511</strain>
    </source>
</reference>
<dbReference type="Proteomes" id="UP001597453">
    <property type="component" value="Unassembled WGS sequence"/>
</dbReference>
<organism evidence="2 3">
    <name type="scientific">Gulosibacter bifidus</name>
    <dbReference type="NCBI Taxonomy" id="272239"/>
    <lineage>
        <taxon>Bacteria</taxon>
        <taxon>Bacillati</taxon>
        <taxon>Actinomycetota</taxon>
        <taxon>Actinomycetes</taxon>
        <taxon>Micrococcales</taxon>
        <taxon>Microbacteriaceae</taxon>
        <taxon>Gulosibacter</taxon>
    </lineage>
</organism>
<evidence type="ECO:0008006" key="4">
    <source>
        <dbReference type="Google" id="ProtNLM"/>
    </source>
</evidence>
<dbReference type="RefSeq" id="WP_159421383.1">
    <property type="nucleotide sequence ID" value="NZ_JBHUNF010000002.1"/>
</dbReference>
<evidence type="ECO:0000313" key="3">
    <source>
        <dbReference type="Proteomes" id="UP001597453"/>
    </source>
</evidence>
<keyword evidence="3" id="KW-1185">Reference proteome</keyword>
<proteinExistence type="predicted"/>
<sequence>MTNSANERNVSSTVDTASNPAAEVAAASVVERTLAYGAAVFAISAFIAMMTLLIAPLTGVDFGVGAPTFWAIVMAVAYYGFPLALLCVVALVITRVWSNRKHANATD</sequence>
<dbReference type="EMBL" id="JBHUNF010000002">
    <property type="protein sequence ID" value="MFD2674360.1"/>
    <property type="molecule type" value="Genomic_DNA"/>
</dbReference>
<protein>
    <recommendedName>
        <fullName evidence="4">Multidrug ABC transporter ATPase</fullName>
    </recommendedName>
</protein>
<evidence type="ECO:0000256" key="1">
    <source>
        <dbReference type="SAM" id="Phobius"/>
    </source>
</evidence>
<keyword evidence="1" id="KW-1133">Transmembrane helix</keyword>